<dbReference type="GO" id="GO:0008097">
    <property type="term" value="F:5S rRNA binding"/>
    <property type="evidence" value="ECO:0007669"/>
    <property type="project" value="TreeGrafter"/>
</dbReference>
<sequence>MTARKRVSKKLKKSWRKNCDTTDVDQFLDNKRLEERLGKAFSERPNEALFTIDVKPDTDHKPSVMLSSAERKKKALKPAKCFKSLEITTGACDPIVKR</sequence>
<accession>A0A1S3DK41</accession>
<dbReference type="PaxDb" id="121845-A0A1S3DK41"/>
<name>A0A1S3DK41_DIACI</name>
<dbReference type="InterPro" id="IPR011687">
    <property type="entry name" value="Nop53/GLTSCR2"/>
</dbReference>
<evidence type="ECO:0000256" key="5">
    <source>
        <dbReference type="ARBA" id="ARBA00022517"/>
    </source>
</evidence>
<evidence type="ECO:0000256" key="4">
    <source>
        <dbReference type="ARBA" id="ARBA00018339"/>
    </source>
</evidence>
<dbReference type="GO" id="GO:0006364">
    <property type="term" value="P:rRNA processing"/>
    <property type="evidence" value="ECO:0007669"/>
    <property type="project" value="TreeGrafter"/>
</dbReference>
<protein>
    <recommendedName>
        <fullName evidence="4">Ribosome biogenesis protein NOP53</fullName>
    </recommendedName>
</protein>
<dbReference type="Pfam" id="PF07767">
    <property type="entry name" value="Nop53"/>
    <property type="match status" value="1"/>
</dbReference>
<evidence type="ECO:0000256" key="2">
    <source>
        <dbReference type="ARBA" id="ARBA00004642"/>
    </source>
</evidence>
<keyword evidence="6" id="KW-0539">Nucleus</keyword>
<evidence type="ECO:0000256" key="1">
    <source>
        <dbReference type="ARBA" id="ARBA00004604"/>
    </source>
</evidence>
<dbReference type="KEGG" id="dci:103519342"/>
<dbReference type="RefSeq" id="XP_008482652.2">
    <property type="nucleotide sequence ID" value="XM_008484430.3"/>
</dbReference>
<gene>
    <name evidence="8" type="primary">LOC103519342</name>
</gene>
<dbReference type="GO" id="GO:0000027">
    <property type="term" value="P:ribosomal large subunit assembly"/>
    <property type="evidence" value="ECO:0007669"/>
    <property type="project" value="TreeGrafter"/>
</dbReference>
<keyword evidence="5" id="KW-0690">Ribosome biogenesis</keyword>
<comment type="similarity">
    <text evidence="3">Belongs to the NOP53 family.</text>
</comment>
<dbReference type="STRING" id="121845.A0A1S3DK41"/>
<dbReference type="PANTHER" id="PTHR14211">
    <property type="entry name" value="GLIOMA SUPPRESSOR CANDIDATE REGION GENE 2"/>
    <property type="match status" value="1"/>
</dbReference>
<evidence type="ECO:0000256" key="6">
    <source>
        <dbReference type="ARBA" id="ARBA00023242"/>
    </source>
</evidence>
<proteinExistence type="inferred from homology"/>
<dbReference type="Proteomes" id="UP000079169">
    <property type="component" value="Unplaced"/>
</dbReference>
<evidence type="ECO:0000313" key="8">
    <source>
        <dbReference type="RefSeq" id="XP_008482652.2"/>
    </source>
</evidence>
<dbReference type="PANTHER" id="PTHR14211:SF7">
    <property type="entry name" value="RIBOSOME BIOGENESIS PROTEIN NOP53"/>
    <property type="match status" value="1"/>
</dbReference>
<dbReference type="GO" id="GO:0005654">
    <property type="term" value="C:nucleoplasm"/>
    <property type="evidence" value="ECO:0007669"/>
    <property type="project" value="UniProtKB-SubCell"/>
</dbReference>
<evidence type="ECO:0000256" key="3">
    <source>
        <dbReference type="ARBA" id="ARBA00008838"/>
    </source>
</evidence>
<reference evidence="8" key="1">
    <citation type="submission" date="2025-08" db="UniProtKB">
        <authorList>
            <consortium name="RefSeq"/>
        </authorList>
    </citation>
    <scope>IDENTIFICATION</scope>
</reference>
<dbReference type="OMA" id="EQNAKCE"/>
<comment type="subcellular location">
    <subcellularLocation>
        <location evidence="1">Nucleus</location>
        <location evidence="1">Nucleolus</location>
    </subcellularLocation>
    <subcellularLocation>
        <location evidence="2">Nucleus</location>
        <location evidence="2">Nucleoplasm</location>
    </subcellularLocation>
</comment>
<dbReference type="AlphaFoldDB" id="A0A1S3DK41"/>
<dbReference type="GeneID" id="103519342"/>
<evidence type="ECO:0000313" key="7">
    <source>
        <dbReference type="Proteomes" id="UP000079169"/>
    </source>
</evidence>
<keyword evidence="7" id="KW-1185">Reference proteome</keyword>
<dbReference type="GO" id="GO:0005730">
    <property type="term" value="C:nucleolus"/>
    <property type="evidence" value="ECO:0007669"/>
    <property type="project" value="UniProtKB-SubCell"/>
</dbReference>
<organism evidence="7 8">
    <name type="scientific">Diaphorina citri</name>
    <name type="common">Asian citrus psyllid</name>
    <dbReference type="NCBI Taxonomy" id="121845"/>
    <lineage>
        <taxon>Eukaryota</taxon>
        <taxon>Metazoa</taxon>
        <taxon>Ecdysozoa</taxon>
        <taxon>Arthropoda</taxon>
        <taxon>Hexapoda</taxon>
        <taxon>Insecta</taxon>
        <taxon>Pterygota</taxon>
        <taxon>Neoptera</taxon>
        <taxon>Paraneoptera</taxon>
        <taxon>Hemiptera</taxon>
        <taxon>Sternorrhyncha</taxon>
        <taxon>Psylloidea</taxon>
        <taxon>Psyllidae</taxon>
        <taxon>Diaphorininae</taxon>
        <taxon>Diaphorina</taxon>
    </lineage>
</organism>